<keyword evidence="3" id="KW-1185">Reference proteome</keyword>
<dbReference type="CDD" id="cd02509">
    <property type="entry name" value="GDP-M1P_Guanylyltransferase"/>
    <property type="match status" value="1"/>
</dbReference>
<keyword evidence="2" id="KW-0808">Transferase</keyword>
<dbReference type="SUPFAM" id="SSF53448">
    <property type="entry name" value="Nucleotide-diphospho-sugar transferases"/>
    <property type="match status" value="1"/>
</dbReference>
<dbReference type="InterPro" id="IPR051161">
    <property type="entry name" value="Mannose-6P_isomerase_type2"/>
</dbReference>
<evidence type="ECO:0000313" key="2">
    <source>
        <dbReference type="EMBL" id="MBS2098199.1"/>
    </source>
</evidence>
<dbReference type="Proteomes" id="UP000708576">
    <property type="component" value="Unassembled WGS sequence"/>
</dbReference>
<comment type="caution">
    <text evidence="2">The sequence shown here is derived from an EMBL/GenBank/DDBJ whole genome shotgun (WGS) entry which is preliminary data.</text>
</comment>
<dbReference type="InterPro" id="IPR029044">
    <property type="entry name" value="Nucleotide-diphossugar_trans"/>
</dbReference>
<feature type="domain" description="Nucleotidyl transferase" evidence="1">
    <location>
        <begin position="8"/>
        <end position="287"/>
    </location>
</feature>
<dbReference type="InterPro" id="IPR049577">
    <property type="entry name" value="GMPP_N"/>
</dbReference>
<dbReference type="RefSeq" id="WP_212215445.1">
    <property type="nucleotide sequence ID" value="NZ_JAGUCO010000004.1"/>
</dbReference>
<dbReference type="InterPro" id="IPR005835">
    <property type="entry name" value="NTP_transferase_dom"/>
</dbReference>
<name>A0ABS5JUQ3_9BACT</name>
<dbReference type="PANTHER" id="PTHR46390">
    <property type="entry name" value="MANNOSE-1-PHOSPHATE GUANYLYLTRANSFERASE"/>
    <property type="match status" value="1"/>
</dbReference>
<gene>
    <name evidence="2" type="ORF">KEM10_07885</name>
</gene>
<sequence length="359" mass="40666">MKKDTFCVIMAGGVGSRFWPLSTSETPKQFLDIFGTGKSLLQQTFDRFEAICPLENFIVVTSSSYKQLVLEQLPKLLPDQVLEEPLRRNTAPCIAYANAVIKSKNPEATVIVTPADHLILDKERFVKSIDMGIDFVEEREALLTLAIKPTHPETGYGYLQIGEEVTNQNLFNKVKTFTEKPNIEMATILFESGEFYWNSGIFLWTINSIEKAFQNNLKEVATPFEYYFNHIGTEFEEKSLNDAYLDCKNISIDYGIMEKADNVFAKKVDFGWSDLGTWSSLHEHAKKNDKNNAIIKGDVILYDTKNSVVHLPEGKKGVIQGLDGYIVVQSDNALLVCPRTNEQQIRQFTTDLNTEFGDK</sequence>
<protein>
    <submittedName>
        <fullName evidence="2">Mannose-1-phosphate guanylyltransferase</fullName>
    </submittedName>
</protein>
<organism evidence="2 3">
    <name type="scientific">Carboxylicivirga linearis</name>
    <dbReference type="NCBI Taxonomy" id="1628157"/>
    <lineage>
        <taxon>Bacteria</taxon>
        <taxon>Pseudomonadati</taxon>
        <taxon>Bacteroidota</taxon>
        <taxon>Bacteroidia</taxon>
        <taxon>Marinilabiliales</taxon>
        <taxon>Marinilabiliaceae</taxon>
        <taxon>Carboxylicivirga</taxon>
    </lineage>
</organism>
<dbReference type="SUPFAM" id="SSF159283">
    <property type="entry name" value="Guanosine diphospho-D-mannose pyrophosphorylase/mannose-6-phosphate isomerase linker domain"/>
    <property type="match status" value="1"/>
</dbReference>
<dbReference type="EMBL" id="JAGUCO010000004">
    <property type="protein sequence ID" value="MBS2098199.1"/>
    <property type="molecule type" value="Genomic_DNA"/>
</dbReference>
<accession>A0ABS5JUQ3</accession>
<dbReference type="Gene3D" id="3.90.550.10">
    <property type="entry name" value="Spore Coat Polysaccharide Biosynthesis Protein SpsA, Chain A"/>
    <property type="match status" value="1"/>
</dbReference>
<dbReference type="GO" id="GO:0016779">
    <property type="term" value="F:nucleotidyltransferase activity"/>
    <property type="evidence" value="ECO:0007669"/>
    <property type="project" value="UniProtKB-KW"/>
</dbReference>
<proteinExistence type="predicted"/>
<evidence type="ECO:0000259" key="1">
    <source>
        <dbReference type="Pfam" id="PF00483"/>
    </source>
</evidence>
<dbReference type="PANTHER" id="PTHR46390:SF1">
    <property type="entry name" value="MANNOSE-1-PHOSPHATE GUANYLYLTRANSFERASE"/>
    <property type="match status" value="1"/>
</dbReference>
<dbReference type="Pfam" id="PF00483">
    <property type="entry name" value="NTP_transferase"/>
    <property type="match status" value="1"/>
</dbReference>
<evidence type="ECO:0000313" key="3">
    <source>
        <dbReference type="Proteomes" id="UP000708576"/>
    </source>
</evidence>
<keyword evidence="2" id="KW-0548">Nucleotidyltransferase</keyword>
<reference evidence="2 3" key="1">
    <citation type="journal article" date="2015" name="Int. J. Syst. Evol. Microbiol.">
        <title>Carboxylicivirga linearis sp. nov., isolated from a sea cucumber culture pond.</title>
        <authorList>
            <person name="Wang F.Q."/>
            <person name="Zhou Y.X."/>
            <person name="Lin X.Z."/>
            <person name="Chen G.J."/>
            <person name="Du Z.J."/>
        </authorList>
    </citation>
    <scope>NUCLEOTIDE SEQUENCE [LARGE SCALE GENOMIC DNA]</scope>
    <source>
        <strain evidence="2 3">FB218</strain>
    </source>
</reference>